<evidence type="ECO:0000313" key="3">
    <source>
        <dbReference type="Proteomes" id="UP001642483"/>
    </source>
</evidence>
<reference evidence="2 3" key="1">
    <citation type="submission" date="2024-02" db="EMBL/GenBank/DDBJ databases">
        <authorList>
            <person name="Daric V."/>
            <person name="Darras S."/>
        </authorList>
    </citation>
    <scope>NUCLEOTIDE SEQUENCE [LARGE SCALE GENOMIC DNA]</scope>
</reference>
<proteinExistence type="inferred from homology"/>
<keyword evidence="3" id="KW-1185">Reference proteome</keyword>
<protein>
    <recommendedName>
        <fullName evidence="4">Down syndrome critical region 3</fullName>
    </recommendedName>
</protein>
<sequence>MIMKHYKYYASPHDIFRITDEEARIPFGFVLKPRGNNKLYETYHGVFISVQYVVKCLMKRPLLNKDLTKDAEFLVENKNGERATAKITSFSINPNSVQNVNSKTNLPRFSIRGKLDSNYCCITRPFTGEIIVESADTPIRSIELQLMRVETVGCAEGYAKEVSEIQNIEIGIGNVCRGLAIPIYMVFPRLFSCPTLESTNFKIEFEVNIVVIFQDDRLIMENFPLRLTRN</sequence>
<dbReference type="InterPro" id="IPR014752">
    <property type="entry name" value="Arrestin-like_C"/>
</dbReference>
<comment type="similarity">
    <text evidence="1">Belongs to the VPS26 family.</text>
</comment>
<comment type="caution">
    <text evidence="2">The sequence shown here is derived from an EMBL/GenBank/DDBJ whole genome shotgun (WGS) entry which is preliminary data.</text>
</comment>
<accession>A0ABP0GZ49</accession>
<dbReference type="InterPro" id="IPR028934">
    <property type="entry name" value="Vps26-related"/>
</dbReference>
<organism evidence="2 3">
    <name type="scientific">Clavelina lepadiformis</name>
    <name type="common">Light-bulb sea squirt</name>
    <name type="synonym">Ascidia lepadiformis</name>
    <dbReference type="NCBI Taxonomy" id="159417"/>
    <lineage>
        <taxon>Eukaryota</taxon>
        <taxon>Metazoa</taxon>
        <taxon>Chordata</taxon>
        <taxon>Tunicata</taxon>
        <taxon>Ascidiacea</taxon>
        <taxon>Aplousobranchia</taxon>
        <taxon>Clavelinidae</taxon>
        <taxon>Clavelina</taxon>
    </lineage>
</organism>
<dbReference type="PANTHER" id="PTHR12233">
    <property type="entry name" value="VACUOLAR PROTEIN SORTING 26 RELATED"/>
    <property type="match status" value="1"/>
</dbReference>
<name>A0ABP0GZ49_CLALP</name>
<gene>
    <name evidence="2" type="ORF">CVLEPA_LOCUS30315</name>
</gene>
<dbReference type="EMBL" id="CAWYQH010000163">
    <property type="protein sequence ID" value="CAK8697028.1"/>
    <property type="molecule type" value="Genomic_DNA"/>
</dbReference>
<evidence type="ECO:0000256" key="1">
    <source>
        <dbReference type="ARBA" id="ARBA00009100"/>
    </source>
</evidence>
<dbReference type="Gene3D" id="2.60.40.640">
    <property type="match status" value="2"/>
</dbReference>
<dbReference type="Proteomes" id="UP001642483">
    <property type="component" value="Unassembled WGS sequence"/>
</dbReference>
<dbReference type="Pfam" id="PF03643">
    <property type="entry name" value="Vps26"/>
    <property type="match status" value="1"/>
</dbReference>
<evidence type="ECO:0000313" key="2">
    <source>
        <dbReference type="EMBL" id="CAK8697028.1"/>
    </source>
</evidence>
<evidence type="ECO:0008006" key="4">
    <source>
        <dbReference type="Google" id="ProtNLM"/>
    </source>
</evidence>